<protein>
    <submittedName>
        <fullName evidence="1">Uncharacterized protein</fullName>
    </submittedName>
</protein>
<proteinExistence type="predicted"/>
<dbReference type="HOGENOM" id="CLU_1269101_0_0_1"/>
<dbReference type="EMBL" id="ANIZ01002711">
    <property type="protein sequence ID" value="ETI38909.1"/>
    <property type="molecule type" value="Genomic_DNA"/>
</dbReference>
<reference evidence="1 2" key="1">
    <citation type="submission" date="2013-11" db="EMBL/GenBank/DDBJ databases">
        <title>The Genome Sequence of Phytophthora parasitica P1569.</title>
        <authorList>
            <consortium name="The Broad Institute Genomics Platform"/>
            <person name="Russ C."/>
            <person name="Tyler B."/>
            <person name="Panabieres F."/>
            <person name="Shan W."/>
            <person name="Tripathy S."/>
            <person name="Grunwald N."/>
            <person name="Machado M."/>
            <person name="Johnson C.S."/>
            <person name="Arredondo F."/>
            <person name="Hong C."/>
            <person name="Coffey M."/>
            <person name="Young S.K."/>
            <person name="Zeng Q."/>
            <person name="Gargeya S."/>
            <person name="Fitzgerald M."/>
            <person name="Abouelleil A."/>
            <person name="Alvarado L."/>
            <person name="Chapman S.B."/>
            <person name="Gainer-Dewar J."/>
            <person name="Goldberg J."/>
            <person name="Griggs A."/>
            <person name="Gujja S."/>
            <person name="Hansen M."/>
            <person name="Howarth C."/>
            <person name="Imamovic A."/>
            <person name="Ireland A."/>
            <person name="Larimer J."/>
            <person name="McCowan C."/>
            <person name="Murphy C."/>
            <person name="Pearson M."/>
            <person name="Poon T.W."/>
            <person name="Priest M."/>
            <person name="Roberts A."/>
            <person name="Saif S."/>
            <person name="Shea T."/>
            <person name="Sykes S."/>
            <person name="Wortman J."/>
            <person name="Nusbaum C."/>
            <person name="Birren B."/>
        </authorList>
    </citation>
    <scope>NUCLEOTIDE SEQUENCE [LARGE SCALE GENOMIC DNA]</scope>
    <source>
        <strain evidence="1 2">P1569</strain>
    </source>
</reference>
<evidence type="ECO:0000313" key="1">
    <source>
        <dbReference type="EMBL" id="ETI38909.1"/>
    </source>
</evidence>
<gene>
    <name evidence="1" type="ORF">F443_15445</name>
</gene>
<accession>V9EIE9</accession>
<evidence type="ECO:0000313" key="2">
    <source>
        <dbReference type="Proteomes" id="UP000018721"/>
    </source>
</evidence>
<sequence>MRCGAGWRDRGDHLHYRLLPLRTQHPRGPSNLQRCLLWCGSGYAVRCAGYHWQDRPDIRSSGVVTGIRRCSHQYLHVRVAIGYDQGRIGDQVVGFVAYQPVHYDLSQLLHVGGYVYRGQRHVRVDSERHRSRIQRRAAPALLHLPPYHSIRGLGCAIGRRLRHQDRRQLQARPRSGERVAHYVPHRASVSCGAVRDLHVPARGGNSTHSGKYSLVLRY</sequence>
<comment type="caution">
    <text evidence="1">The sequence shown here is derived from an EMBL/GenBank/DDBJ whole genome shotgun (WGS) entry which is preliminary data.</text>
</comment>
<name>V9EIE9_PHYNI</name>
<dbReference type="Proteomes" id="UP000018721">
    <property type="component" value="Unassembled WGS sequence"/>
</dbReference>
<dbReference type="AlphaFoldDB" id="V9EIE9"/>
<keyword evidence="2" id="KW-1185">Reference proteome</keyword>
<organism evidence="1 2">
    <name type="scientific">Phytophthora nicotianae P1569</name>
    <dbReference type="NCBI Taxonomy" id="1317065"/>
    <lineage>
        <taxon>Eukaryota</taxon>
        <taxon>Sar</taxon>
        <taxon>Stramenopiles</taxon>
        <taxon>Oomycota</taxon>
        <taxon>Peronosporomycetes</taxon>
        <taxon>Peronosporales</taxon>
        <taxon>Peronosporaceae</taxon>
        <taxon>Phytophthora</taxon>
    </lineage>
</organism>